<evidence type="ECO:0000313" key="8">
    <source>
        <dbReference type="Proteomes" id="UP000002318"/>
    </source>
</evidence>
<dbReference type="GO" id="GO:0019239">
    <property type="term" value="F:deaminase activity"/>
    <property type="evidence" value="ECO:0007669"/>
    <property type="project" value="InterPro"/>
</dbReference>
<proteinExistence type="inferred from homology"/>
<keyword evidence="3" id="KW-0479">Metal-binding</keyword>
<feature type="domain" description="Adenosine deaminase" evidence="6">
    <location>
        <begin position="19"/>
        <end position="340"/>
    </location>
</feature>
<keyword evidence="4 7" id="KW-0378">Hydrolase</keyword>
<dbReference type="PANTHER" id="PTHR43114:SF6">
    <property type="entry name" value="ADENINE DEAMINASE"/>
    <property type="match status" value="1"/>
</dbReference>
<evidence type="ECO:0000256" key="5">
    <source>
        <dbReference type="ARBA" id="ARBA00022833"/>
    </source>
</evidence>
<dbReference type="GO" id="GO:0046872">
    <property type="term" value="F:metal ion binding"/>
    <property type="evidence" value="ECO:0007669"/>
    <property type="project" value="UniProtKB-KW"/>
</dbReference>
<dbReference type="eggNOG" id="COG1816">
    <property type="taxonomic scope" value="Bacteria"/>
</dbReference>
<dbReference type="InterPro" id="IPR001365">
    <property type="entry name" value="A_deaminase_dom"/>
</dbReference>
<evidence type="ECO:0000259" key="6">
    <source>
        <dbReference type="Pfam" id="PF00962"/>
    </source>
</evidence>
<dbReference type="EC" id="3.5.4.4" evidence="7"/>
<dbReference type="GO" id="GO:0016814">
    <property type="term" value="F:hydrolase activity, acting on carbon-nitrogen (but not peptide) bonds, in cyclic amidines"/>
    <property type="evidence" value="ECO:0007669"/>
    <property type="project" value="UniProtKB-ARBA"/>
</dbReference>
<evidence type="ECO:0000256" key="2">
    <source>
        <dbReference type="ARBA" id="ARBA00006676"/>
    </source>
</evidence>
<dbReference type="KEGG" id="ssm:Spirs_4303"/>
<dbReference type="Proteomes" id="UP000002318">
    <property type="component" value="Chromosome"/>
</dbReference>
<evidence type="ECO:0000256" key="1">
    <source>
        <dbReference type="ARBA" id="ARBA00001947"/>
    </source>
</evidence>
<dbReference type="OrthoDB" id="9779574at2"/>
<organism evidence="7 8">
    <name type="scientific">Sediminispirochaeta smaragdinae (strain DSM 11293 / JCM 15392 / SEBR 4228)</name>
    <name type="common">Spirochaeta smaragdinae</name>
    <dbReference type="NCBI Taxonomy" id="573413"/>
    <lineage>
        <taxon>Bacteria</taxon>
        <taxon>Pseudomonadati</taxon>
        <taxon>Spirochaetota</taxon>
        <taxon>Spirochaetia</taxon>
        <taxon>Spirochaetales</taxon>
        <taxon>Spirochaetaceae</taxon>
        <taxon>Sediminispirochaeta</taxon>
    </lineage>
</organism>
<reference evidence="7 8" key="1">
    <citation type="journal article" date="2010" name="Stand. Genomic Sci.">
        <title>Complete genome sequence of Spirochaeta smaragdinae type strain (SEBR 4228).</title>
        <authorList>
            <person name="Mavromatis K."/>
            <person name="Yasawong M."/>
            <person name="Chertkov O."/>
            <person name="Lapidus A."/>
            <person name="Lucas S."/>
            <person name="Nolan M."/>
            <person name="Del Rio T.G."/>
            <person name="Tice H."/>
            <person name="Cheng J.F."/>
            <person name="Pitluck S."/>
            <person name="Liolios K."/>
            <person name="Ivanova N."/>
            <person name="Tapia R."/>
            <person name="Han C."/>
            <person name="Bruce D."/>
            <person name="Goodwin L."/>
            <person name="Pati A."/>
            <person name="Chen A."/>
            <person name="Palaniappan K."/>
            <person name="Land M."/>
            <person name="Hauser L."/>
            <person name="Chang Y.J."/>
            <person name="Jeffries C.D."/>
            <person name="Detter J.C."/>
            <person name="Rohde M."/>
            <person name="Brambilla E."/>
            <person name="Spring S."/>
            <person name="Goker M."/>
            <person name="Sikorski J."/>
            <person name="Woyke T."/>
            <person name="Bristow J."/>
            <person name="Eisen J.A."/>
            <person name="Markowitz V."/>
            <person name="Hugenholtz P."/>
            <person name="Klenk H.P."/>
            <person name="Kyrpides N.C."/>
        </authorList>
    </citation>
    <scope>NUCLEOTIDE SEQUENCE [LARGE SCALE GENOMIC DNA]</scope>
    <source>
        <strain evidence="8">DSM 11293 / JCM 15392 / SEBR 4228</strain>
    </source>
</reference>
<accession>E1RA57</accession>
<sequence>MITTRLKRERVESLIRAIPKTEIHLHLEGMAGVETVWKLKEKNHLDFPGITTHEELVRRFQVESLDEFIDLFINVIQNCFQEEEDIAYLIDDASRYLIENNISYAEIFFAPSKFVQNGFSFSRIADLLDEGAAKLKAEKQIEVKFIIDVSRSFGKENAMRNLNLTLSNPKSSIIGIGLGGAESQGPALDYIDVFTQAKTAGLHVVAHAGEDVGPESVWSAVQDLDVERIGHGISSIQDPKLMKLLADRQIPLEVCPTSNVFTRKYVSAYEQHPIRPFYEQGLYVTLNTDDPSIFGVELVEEYYKMYEHGLFSIQELIAIMKNGIYATFLSKEEQDRLWNNAEKAIASFPDQDVLKG</sequence>
<gene>
    <name evidence="7" type="ordered locus">Spirs_4303</name>
</gene>
<dbReference type="HOGENOM" id="CLU_039228_0_0_12"/>
<dbReference type="SUPFAM" id="SSF51556">
    <property type="entry name" value="Metallo-dependent hydrolases"/>
    <property type="match status" value="1"/>
</dbReference>
<dbReference type="PANTHER" id="PTHR43114">
    <property type="entry name" value="ADENINE DEAMINASE"/>
    <property type="match status" value="1"/>
</dbReference>
<dbReference type="InterPro" id="IPR006330">
    <property type="entry name" value="Ado/ade_deaminase"/>
</dbReference>
<protein>
    <submittedName>
        <fullName evidence="7">Adenosine deaminase</fullName>
        <ecNumber evidence="7">3.5.4.4</ecNumber>
    </submittedName>
</protein>
<comment type="cofactor">
    <cofactor evidence="1">
        <name>Zn(2+)</name>
        <dbReference type="ChEBI" id="CHEBI:29105"/>
    </cofactor>
</comment>
<dbReference type="InterPro" id="IPR032466">
    <property type="entry name" value="Metal_Hydrolase"/>
</dbReference>
<dbReference type="NCBIfam" id="TIGR01430">
    <property type="entry name" value="aden_deam"/>
    <property type="match status" value="1"/>
</dbReference>
<dbReference type="EMBL" id="CP002116">
    <property type="protein sequence ID" value="ADK83376.1"/>
    <property type="molecule type" value="Genomic_DNA"/>
</dbReference>
<name>E1RA57_SEDSS</name>
<evidence type="ECO:0000256" key="3">
    <source>
        <dbReference type="ARBA" id="ARBA00022723"/>
    </source>
</evidence>
<dbReference type="AlphaFoldDB" id="E1RA57"/>
<comment type="similarity">
    <text evidence="2">Belongs to the metallo-dependent hydrolases superfamily. Adenosine and AMP deaminases family.</text>
</comment>
<dbReference type="Pfam" id="PF00962">
    <property type="entry name" value="A_deaminase"/>
    <property type="match status" value="1"/>
</dbReference>
<evidence type="ECO:0000313" key="7">
    <source>
        <dbReference type="EMBL" id="ADK83376.1"/>
    </source>
</evidence>
<dbReference type="RefSeq" id="WP_013256832.1">
    <property type="nucleotide sequence ID" value="NC_014364.1"/>
</dbReference>
<keyword evidence="8" id="KW-1185">Reference proteome</keyword>
<dbReference type="STRING" id="573413.Spirs_4303"/>
<dbReference type="Gene3D" id="3.20.20.140">
    <property type="entry name" value="Metal-dependent hydrolases"/>
    <property type="match status" value="1"/>
</dbReference>
<keyword evidence="5" id="KW-0862">Zinc</keyword>
<evidence type="ECO:0000256" key="4">
    <source>
        <dbReference type="ARBA" id="ARBA00022801"/>
    </source>
</evidence>